<accession>A0ABQ9W116</accession>
<name>A0ABQ9W116_SAGOE</name>
<dbReference type="EMBL" id="JASSZA010000003">
    <property type="protein sequence ID" value="KAK2115337.1"/>
    <property type="molecule type" value="Genomic_DNA"/>
</dbReference>
<evidence type="ECO:0000313" key="2">
    <source>
        <dbReference type="EMBL" id="KAK2115337.1"/>
    </source>
</evidence>
<evidence type="ECO:0000256" key="1">
    <source>
        <dbReference type="SAM" id="MobiDB-lite"/>
    </source>
</evidence>
<dbReference type="PANTHER" id="PTHR21636:SF2">
    <property type="entry name" value="PROTEIN DOK-7"/>
    <property type="match status" value="1"/>
</dbReference>
<feature type="region of interest" description="Disordered" evidence="1">
    <location>
        <begin position="35"/>
        <end position="72"/>
    </location>
</feature>
<sequence>MEREPPRRRRGGVGRRGWWGRQLFTAKSVGSVRLSAPTGLRAAPPTGSPGPVAVDSPGPERPGSEAPAYVNIPVSPSSRRQLHYMGLELQEAGEGVRGGSLPCVEALTAWLGTAVEGRVTGLGSGAAQAAADHGLLSGAGVSLYAQIDIAATETAHRVGARHARAREEQLWELEQRAAQP</sequence>
<protein>
    <submittedName>
        <fullName evidence="2">Uncharacterized protein</fullName>
    </submittedName>
</protein>
<comment type="caution">
    <text evidence="2">The sequence shown here is derived from an EMBL/GenBank/DDBJ whole genome shotgun (WGS) entry which is preliminary data.</text>
</comment>
<evidence type="ECO:0000313" key="3">
    <source>
        <dbReference type="Proteomes" id="UP001266305"/>
    </source>
</evidence>
<proteinExistence type="predicted"/>
<dbReference type="Proteomes" id="UP001266305">
    <property type="component" value="Unassembled WGS sequence"/>
</dbReference>
<dbReference type="PANTHER" id="PTHR21636">
    <property type="entry name" value="PROTEIN DOK-7"/>
    <property type="match status" value="1"/>
</dbReference>
<dbReference type="InterPro" id="IPR037746">
    <property type="entry name" value="Dok-7"/>
</dbReference>
<gene>
    <name evidence="2" type="ORF">P7K49_005963</name>
</gene>
<keyword evidence="3" id="KW-1185">Reference proteome</keyword>
<organism evidence="2 3">
    <name type="scientific">Saguinus oedipus</name>
    <name type="common">Cotton-top tamarin</name>
    <name type="synonym">Oedipomidas oedipus</name>
    <dbReference type="NCBI Taxonomy" id="9490"/>
    <lineage>
        <taxon>Eukaryota</taxon>
        <taxon>Metazoa</taxon>
        <taxon>Chordata</taxon>
        <taxon>Craniata</taxon>
        <taxon>Vertebrata</taxon>
        <taxon>Euteleostomi</taxon>
        <taxon>Mammalia</taxon>
        <taxon>Eutheria</taxon>
        <taxon>Euarchontoglires</taxon>
        <taxon>Primates</taxon>
        <taxon>Haplorrhini</taxon>
        <taxon>Platyrrhini</taxon>
        <taxon>Cebidae</taxon>
        <taxon>Callitrichinae</taxon>
        <taxon>Saguinus</taxon>
    </lineage>
</organism>
<reference evidence="2 3" key="1">
    <citation type="submission" date="2023-05" db="EMBL/GenBank/DDBJ databases">
        <title>B98-5 Cell Line De Novo Hybrid Assembly: An Optical Mapping Approach.</title>
        <authorList>
            <person name="Kananen K."/>
            <person name="Auerbach J.A."/>
            <person name="Kautto E."/>
            <person name="Blachly J.S."/>
        </authorList>
    </citation>
    <scope>NUCLEOTIDE SEQUENCE [LARGE SCALE GENOMIC DNA]</scope>
    <source>
        <strain evidence="2">B95-8</strain>
        <tissue evidence="2">Cell line</tissue>
    </source>
</reference>